<reference evidence="3" key="1">
    <citation type="submission" date="2009-09" db="EMBL/GenBank/DDBJ databases">
        <title>The complete chromosome of Alicyclobacillus acidocaldarius subsp. acidocaldarius DSM 446.</title>
        <authorList>
            <consortium name="US DOE Joint Genome Institute (JGI-PGF)"/>
            <person name="Lucas S."/>
            <person name="Copeland A."/>
            <person name="Lapidus A."/>
            <person name="Glavina del Rio T."/>
            <person name="Dalin E."/>
            <person name="Tice H."/>
            <person name="Bruce D."/>
            <person name="Goodwin L."/>
            <person name="Pitluck S."/>
            <person name="Kyrpides N."/>
            <person name="Mavromatis K."/>
            <person name="Ivanova N."/>
            <person name="Ovchinnikova G."/>
            <person name="Chertkov O."/>
            <person name="Sims D."/>
            <person name="Brettin T."/>
            <person name="Detter J.C."/>
            <person name="Han C."/>
            <person name="Larimer F."/>
            <person name="Land M."/>
            <person name="Hauser L."/>
            <person name="Markowitz V."/>
            <person name="Cheng J.-F."/>
            <person name="Hugenholtz P."/>
            <person name="Woyke T."/>
            <person name="Wu D."/>
            <person name="Pukall R."/>
            <person name="Klenk H.-P."/>
            <person name="Eisen J.A."/>
        </authorList>
    </citation>
    <scope>NUCLEOTIDE SEQUENCE [LARGE SCALE GENOMIC DNA]</scope>
    <source>
        <strain evidence="3">ATCC 27009 / DSM 446 / BCRC 14685 / JCM 5260 / KCTC 1825 / NBRC 15652 / NCIMB 11725 / NRRL B-14509 / 104-IA</strain>
    </source>
</reference>
<keyword evidence="1" id="KW-1133">Transmembrane helix</keyword>
<protein>
    <submittedName>
        <fullName evidence="2">Uncharacterized protein</fullName>
    </submittedName>
</protein>
<evidence type="ECO:0000256" key="1">
    <source>
        <dbReference type="SAM" id="Phobius"/>
    </source>
</evidence>
<dbReference type="KEGG" id="aac:Aaci_2036"/>
<keyword evidence="1" id="KW-0472">Membrane</keyword>
<dbReference type="HOGENOM" id="CLU_1745811_0_0_9"/>
<evidence type="ECO:0000313" key="2">
    <source>
        <dbReference type="EMBL" id="ACV59048.1"/>
    </source>
</evidence>
<feature type="transmembrane region" description="Helical" evidence="1">
    <location>
        <begin position="110"/>
        <end position="129"/>
    </location>
</feature>
<keyword evidence="1" id="KW-0812">Transmembrane</keyword>
<evidence type="ECO:0000313" key="3">
    <source>
        <dbReference type="Proteomes" id="UP000001917"/>
    </source>
</evidence>
<sequence length="149" mass="16082">MRRQEAKLDVAKPIHRAIGIGTAILLLMRQITVDGVFISPGNISLSLSGFFTGSGADGKNEVDKRLLDAIDFVTALLLIVNELQVIGTYLTAGRFTIVVSGPLFGSEAVAGYAPLFFATAGMAGWRMEYIVSRGWMGRKGPSPLFEEME</sequence>
<reference evidence="2 3" key="2">
    <citation type="journal article" date="2010" name="Stand. Genomic Sci.">
        <title>Complete genome sequence of Alicyclobacillus acidocaldarius type strain (104-IA).</title>
        <authorList>
            <person name="Mavromatis K."/>
            <person name="Sikorski J."/>
            <person name="Lapidus A."/>
            <person name="Glavina Del Rio T."/>
            <person name="Copeland A."/>
            <person name="Tice H."/>
            <person name="Cheng J.F."/>
            <person name="Lucas S."/>
            <person name="Chen F."/>
            <person name="Nolan M."/>
            <person name="Bruce D."/>
            <person name="Goodwin L."/>
            <person name="Pitluck S."/>
            <person name="Ivanova N."/>
            <person name="Ovchinnikova G."/>
            <person name="Pati A."/>
            <person name="Chen A."/>
            <person name="Palaniappan K."/>
            <person name="Land M."/>
            <person name="Hauser L."/>
            <person name="Chang Y.J."/>
            <person name="Jeffries C.D."/>
            <person name="Chain P."/>
            <person name="Meincke L."/>
            <person name="Sims D."/>
            <person name="Chertkov O."/>
            <person name="Han C."/>
            <person name="Brettin T."/>
            <person name="Detter J.C."/>
            <person name="Wahrenburg C."/>
            <person name="Rohde M."/>
            <person name="Pukall R."/>
            <person name="Goker M."/>
            <person name="Bristow J."/>
            <person name="Eisen J.A."/>
            <person name="Markowitz V."/>
            <person name="Hugenholtz P."/>
            <person name="Klenk H.P."/>
            <person name="Kyrpides N.C."/>
        </authorList>
    </citation>
    <scope>NUCLEOTIDE SEQUENCE [LARGE SCALE GENOMIC DNA]</scope>
    <source>
        <strain evidence="3">ATCC 27009 / DSM 446 / BCRC 14685 / JCM 5260 / KCTC 1825 / NBRC 15652 / NCIMB 11725 / NRRL B-14509 / 104-IA</strain>
    </source>
</reference>
<feature type="transmembrane region" description="Helical" evidence="1">
    <location>
        <begin position="69"/>
        <end position="90"/>
    </location>
</feature>
<proteinExistence type="predicted"/>
<dbReference type="Proteomes" id="UP000001917">
    <property type="component" value="Chromosome"/>
</dbReference>
<name>C8WQA3_ALIAD</name>
<keyword evidence="3" id="KW-1185">Reference proteome</keyword>
<dbReference type="STRING" id="521098.Aaci_2036"/>
<gene>
    <name evidence="2" type="ordered locus">Aaci_2036</name>
</gene>
<organism evidence="2 3">
    <name type="scientific">Alicyclobacillus acidocaldarius subsp. acidocaldarius (strain ATCC 27009 / DSM 446 / BCRC 14685 / JCM 5260 / KCTC 1825 / NBRC 15652 / NCIMB 11725 / NRRL B-14509 / 104-IA)</name>
    <name type="common">Bacillus acidocaldarius</name>
    <dbReference type="NCBI Taxonomy" id="521098"/>
    <lineage>
        <taxon>Bacteria</taxon>
        <taxon>Bacillati</taxon>
        <taxon>Bacillota</taxon>
        <taxon>Bacilli</taxon>
        <taxon>Bacillales</taxon>
        <taxon>Alicyclobacillaceae</taxon>
        <taxon>Alicyclobacillus</taxon>
    </lineage>
</organism>
<dbReference type="RefSeq" id="WP_012811318.1">
    <property type="nucleotide sequence ID" value="NC_013205.1"/>
</dbReference>
<dbReference type="AlphaFoldDB" id="C8WQA3"/>
<dbReference type="EMBL" id="CP001727">
    <property type="protein sequence ID" value="ACV59048.1"/>
    <property type="molecule type" value="Genomic_DNA"/>
</dbReference>
<accession>C8WQA3</accession>